<evidence type="ECO:0000256" key="6">
    <source>
        <dbReference type="ARBA" id="ARBA00023303"/>
    </source>
</evidence>
<feature type="binding site" evidence="10">
    <location>
        <position position="72"/>
    </location>
    <ligand>
        <name>Na(+)</name>
        <dbReference type="ChEBI" id="CHEBI:29101"/>
        <note>structural</note>
    </ligand>
</feature>
<comment type="activity regulation">
    <text evidence="10">Na(+) is not transported, but it plays an essential structural role and its presence is essential for fluoride channel function.</text>
</comment>
<evidence type="ECO:0000313" key="12">
    <source>
        <dbReference type="Proteomes" id="UP000537326"/>
    </source>
</evidence>
<feature type="binding site" evidence="10">
    <location>
        <position position="75"/>
    </location>
    <ligand>
        <name>Na(+)</name>
        <dbReference type="ChEBI" id="CHEBI:29101"/>
        <note>structural</note>
    </ligand>
</feature>
<comment type="similarity">
    <text evidence="7 10">Belongs to the fluoride channel Fluc/FEX (TC 1.A.43) family.</text>
</comment>
<dbReference type="HAMAP" id="MF_00454">
    <property type="entry name" value="FluC"/>
    <property type="match status" value="1"/>
</dbReference>
<dbReference type="GO" id="GO:0062054">
    <property type="term" value="F:fluoride channel activity"/>
    <property type="evidence" value="ECO:0007669"/>
    <property type="project" value="UniProtKB-UniRule"/>
</dbReference>
<keyword evidence="10" id="KW-0406">Ion transport</keyword>
<evidence type="ECO:0000256" key="9">
    <source>
        <dbReference type="ARBA" id="ARBA00049940"/>
    </source>
</evidence>
<dbReference type="GO" id="GO:0046872">
    <property type="term" value="F:metal ion binding"/>
    <property type="evidence" value="ECO:0007669"/>
    <property type="project" value="UniProtKB-KW"/>
</dbReference>
<keyword evidence="5 10" id="KW-0472">Membrane</keyword>
<evidence type="ECO:0000256" key="1">
    <source>
        <dbReference type="ARBA" id="ARBA00004651"/>
    </source>
</evidence>
<keyword evidence="10" id="KW-0479">Metal-binding</keyword>
<evidence type="ECO:0000256" key="3">
    <source>
        <dbReference type="ARBA" id="ARBA00022692"/>
    </source>
</evidence>
<evidence type="ECO:0000256" key="2">
    <source>
        <dbReference type="ARBA" id="ARBA00022475"/>
    </source>
</evidence>
<reference evidence="11 12" key="1">
    <citation type="submission" date="2020-07" db="EMBL/GenBank/DDBJ databases">
        <title>Sequencing the genomes of 1000 actinobacteria strains.</title>
        <authorList>
            <person name="Klenk H.-P."/>
        </authorList>
    </citation>
    <scope>NUCLEOTIDE SEQUENCE [LARGE SCALE GENOMIC DNA]</scope>
    <source>
        <strain evidence="11 12">DSM 18248</strain>
    </source>
</reference>
<dbReference type="AlphaFoldDB" id="A0A7Z0C333"/>
<keyword evidence="10" id="KW-0813">Transport</keyword>
<accession>A0A7Z0C333</accession>
<comment type="subcellular location">
    <subcellularLocation>
        <location evidence="1 10">Cell membrane</location>
        <topology evidence="1 10">Multi-pass membrane protein</topology>
    </subcellularLocation>
</comment>
<dbReference type="Pfam" id="PF02537">
    <property type="entry name" value="CRCB"/>
    <property type="match status" value="1"/>
</dbReference>
<keyword evidence="6 10" id="KW-0407">Ion channel</keyword>
<keyword evidence="3 10" id="KW-0812">Transmembrane</keyword>
<keyword evidence="12" id="KW-1185">Reference proteome</keyword>
<feature type="transmembrane region" description="Helical" evidence="10">
    <location>
        <begin position="34"/>
        <end position="54"/>
    </location>
</feature>
<dbReference type="PANTHER" id="PTHR28259">
    <property type="entry name" value="FLUORIDE EXPORT PROTEIN 1-RELATED"/>
    <property type="match status" value="1"/>
</dbReference>
<sequence length="124" mass="12602">MRRELAAVAAGGAVGAVGRWAIGAASPTTDGFPWATLAVNVVGCFLLALLPTLLAVRRRPLLLVALGPGLLGGFTTLSAYAEEARVLVADGRPALAAAYVLGTLAAGVLAVTAARLRDQPEDLR</sequence>
<dbReference type="EMBL" id="JACBZI010000001">
    <property type="protein sequence ID" value="NYI08649.1"/>
    <property type="molecule type" value="Genomic_DNA"/>
</dbReference>
<evidence type="ECO:0000313" key="11">
    <source>
        <dbReference type="EMBL" id="NYI08649.1"/>
    </source>
</evidence>
<name>A0A7Z0C333_9ACTN</name>
<comment type="caution">
    <text evidence="11">The sequence shown here is derived from an EMBL/GenBank/DDBJ whole genome shotgun (WGS) entry which is preliminary data.</text>
</comment>
<proteinExistence type="inferred from homology"/>
<evidence type="ECO:0000256" key="4">
    <source>
        <dbReference type="ARBA" id="ARBA00022989"/>
    </source>
</evidence>
<dbReference type="Proteomes" id="UP000537326">
    <property type="component" value="Unassembled WGS sequence"/>
</dbReference>
<dbReference type="GO" id="GO:0005886">
    <property type="term" value="C:plasma membrane"/>
    <property type="evidence" value="ECO:0007669"/>
    <property type="project" value="UniProtKB-SubCell"/>
</dbReference>
<dbReference type="RefSeq" id="WP_218842197.1">
    <property type="nucleotide sequence ID" value="NZ_BAAAPP010000002.1"/>
</dbReference>
<evidence type="ECO:0000256" key="5">
    <source>
        <dbReference type="ARBA" id="ARBA00023136"/>
    </source>
</evidence>
<feature type="transmembrane region" description="Helical" evidence="10">
    <location>
        <begin position="61"/>
        <end position="81"/>
    </location>
</feature>
<comment type="function">
    <text evidence="9 10">Fluoride-specific ion channel. Important for reducing fluoride concentration in the cell, thus reducing its toxicity.</text>
</comment>
<dbReference type="InterPro" id="IPR003691">
    <property type="entry name" value="FluC"/>
</dbReference>
<gene>
    <name evidence="10" type="primary">fluC</name>
    <name evidence="10" type="synonym">crcB</name>
    <name evidence="11" type="ORF">BKA05_000164</name>
</gene>
<evidence type="ECO:0000256" key="7">
    <source>
        <dbReference type="ARBA" id="ARBA00035120"/>
    </source>
</evidence>
<keyword evidence="2 10" id="KW-1003">Cell membrane</keyword>
<feature type="transmembrane region" description="Helical" evidence="10">
    <location>
        <begin position="93"/>
        <end position="114"/>
    </location>
</feature>
<protein>
    <recommendedName>
        <fullName evidence="10">Fluoride-specific ion channel FluC</fullName>
    </recommendedName>
</protein>
<evidence type="ECO:0000256" key="10">
    <source>
        <dbReference type="HAMAP-Rule" id="MF_00454"/>
    </source>
</evidence>
<comment type="catalytic activity">
    <reaction evidence="8">
        <text>fluoride(in) = fluoride(out)</text>
        <dbReference type="Rhea" id="RHEA:76159"/>
        <dbReference type="ChEBI" id="CHEBI:17051"/>
    </reaction>
    <physiologicalReaction direction="left-to-right" evidence="8">
        <dbReference type="Rhea" id="RHEA:76160"/>
    </physiologicalReaction>
</comment>
<dbReference type="GO" id="GO:0140114">
    <property type="term" value="P:cellular detoxification of fluoride"/>
    <property type="evidence" value="ECO:0007669"/>
    <property type="project" value="UniProtKB-UniRule"/>
</dbReference>
<dbReference type="PANTHER" id="PTHR28259:SF1">
    <property type="entry name" value="FLUORIDE EXPORT PROTEIN 1-RELATED"/>
    <property type="match status" value="1"/>
</dbReference>
<keyword evidence="10" id="KW-0915">Sodium</keyword>
<evidence type="ECO:0000256" key="8">
    <source>
        <dbReference type="ARBA" id="ARBA00035585"/>
    </source>
</evidence>
<keyword evidence="4 10" id="KW-1133">Transmembrane helix</keyword>
<organism evidence="11 12">
    <name type="scientific">Nocardioides marinus</name>
    <dbReference type="NCBI Taxonomy" id="374514"/>
    <lineage>
        <taxon>Bacteria</taxon>
        <taxon>Bacillati</taxon>
        <taxon>Actinomycetota</taxon>
        <taxon>Actinomycetes</taxon>
        <taxon>Propionibacteriales</taxon>
        <taxon>Nocardioidaceae</taxon>
        <taxon>Nocardioides</taxon>
    </lineage>
</organism>